<reference evidence="1" key="1">
    <citation type="journal article" date="2017" name="Nature">
        <title>The sunflower genome provides insights into oil metabolism, flowering and Asterid evolution.</title>
        <authorList>
            <person name="Badouin H."/>
            <person name="Gouzy J."/>
            <person name="Grassa C.J."/>
            <person name="Murat F."/>
            <person name="Staton S.E."/>
            <person name="Cottret L."/>
            <person name="Lelandais-Briere C."/>
            <person name="Owens G.L."/>
            <person name="Carrere S."/>
            <person name="Mayjonade B."/>
            <person name="Legrand L."/>
            <person name="Gill N."/>
            <person name="Kane N.C."/>
            <person name="Bowers J.E."/>
            <person name="Hubner S."/>
            <person name="Bellec A."/>
            <person name="Berard A."/>
            <person name="Berges H."/>
            <person name="Blanchet N."/>
            <person name="Boniface M.C."/>
            <person name="Brunel D."/>
            <person name="Catrice O."/>
            <person name="Chaidir N."/>
            <person name="Claudel C."/>
            <person name="Donnadieu C."/>
            <person name="Faraut T."/>
            <person name="Fievet G."/>
            <person name="Helmstetter N."/>
            <person name="King M."/>
            <person name="Knapp S.J."/>
            <person name="Lai Z."/>
            <person name="Le Paslier M.C."/>
            <person name="Lippi Y."/>
            <person name="Lorenzon L."/>
            <person name="Mandel J.R."/>
            <person name="Marage G."/>
            <person name="Marchand G."/>
            <person name="Marquand E."/>
            <person name="Bret-Mestries E."/>
            <person name="Morien E."/>
            <person name="Nambeesan S."/>
            <person name="Nguyen T."/>
            <person name="Pegot-Espagnet P."/>
            <person name="Pouilly N."/>
            <person name="Raftis F."/>
            <person name="Sallet E."/>
            <person name="Schiex T."/>
            <person name="Thomas J."/>
            <person name="Vandecasteele C."/>
            <person name="Vares D."/>
            <person name="Vear F."/>
            <person name="Vautrin S."/>
            <person name="Crespi M."/>
            <person name="Mangin B."/>
            <person name="Burke J.M."/>
            <person name="Salse J."/>
            <person name="Munos S."/>
            <person name="Vincourt P."/>
            <person name="Rieseberg L.H."/>
            <person name="Langlade N.B."/>
        </authorList>
    </citation>
    <scope>NUCLEOTIDE SEQUENCE</scope>
    <source>
        <tissue evidence="1">Leaves</tissue>
    </source>
</reference>
<organism evidence="1 2">
    <name type="scientific">Helianthus annuus</name>
    <name type="common">Common sunflower</name>
    <dbReference type="NCBI Taxonomy" id="4232"/>
    <lineage>
        <taxon>Eukaryota</taxon>
        <taxon>Viridiplantae</taxon>
        <taxon>Streptophyta</taxon>
        <taxon>Embryophyta</taxon>
        <taxon>Tracheophyta</taxon>
        <taxon>Spermatophyta</taxon>
        <taxon>Magnoliopsida</taxon>
        <taxon>eudicotyledons</taxon>
        <taxon>Gunneridae</taxon>
        <taxon>Pentapetalae</taxon>
        <taxon>asterids</taxon>
        <taxon>campanulids</taxon>
        <taxon>Asterales</taxon>
        <taxon>Asteraceae</taxon>
        <taxon>Asteroideae</taxon>
        <taxon>Heliantheae alliance</taxon>
        <taxon>Heliantheae</taxon>
        <taxon>Helianthus</taxon>
    </lineage>
</organism>
<reference evidence="1" key="2">
    <citation type="submission" date="2020-06" db="EMBL/GenBank/DDBJ databases">
        <title>Helianthus annuus Genome sequencing and assembly Release 2.</title>
        <authorList>
            <person name="Gouzy J."/>
            <person name="Langlade N."/>
            <person name="Munos S."/>
        </authorList>
    </citation>
    <scope>NUCLEOTIDE SEQUENCE</scope>
    <source>
        <tissue evidence="1">Leaves</tissue>
    </source>
</reference>
<evidence type="ECO:0000313" key="2">
    <source>
        <dbReference type="Proteomes" id="UP000215914"/>
    </source>
</evidence>
<dbReference type="Proteomes" id="UP000215914">
    <property type="component" value="Unassembled WGS sequence"/>
</dbReference>
<comment type="caution">
    <text evidence="1">The sequence shown here is derived from an EMBL/GenBank/DDBJ whole genome shotgun (WGS) entry which is preliminary data.</text>
</comment>
<dbReference type="Gramene" id="mRNA:HanXRQr2_Chr11g0495721">
    <property type="protein sequence ID" value="CDS:HanXRQr2_Chr11g0495721.1"/>
    <property type="gene ID" value="HanXRQr2_Chr11g0495721"/>
</dbReference>
<proteinExistence type="predicted"/>
<gene>
    <name evidence="1" type="ORF">HanXRQr2_Chr11g0495721</name>
</gene>
<dbReference type="AlphaFoldDB" id="A0A9K3HQD9"/>
<dbReference type="EMBL" id="MNCJ02000326">
    <property type="protein sequence ID" value="KAF5782425.1"/>
    <property type="molecule type" value="Genomic_DNA"/>
</dbReference>
<sequence length="66" mass="7397">MHMVFTVIDISDRTRVCKEEDIGFGFINFGDQKRWSLSADDGCVCRVSFLTGIGKRPVVIFPIKSG</sequence>
<name>A0A9K3HQD9_HELAN</name>
<keyword evidence="2" id="KW-1185">Reference proteome</keyword>
<accession>A0A9K3HQD9</accession>
<protein>
    <submittedName>
        <fullName evidence="1">Uncharacterized protein</fullName>
    </submittedName>
</protein>
<evidence type="ECO:0000313" key="1">
    <source>
        <dbReference type="EMBL" id="KAF5782425.1"/>
    </source>
</evidence>